<reference evidence="5 6" key="1">
    <citation type="submission" date="2016-11" db="EMBL/GenBank/DDBJ databases">
        <authorList>
            <person name="Jaros S."/>
            <person name="Januszkiewicz K."/>
            <person name="Wedrychowicz H."/>
        </authorList>
    </citation>
    <scope>NUCLEOTIDE SEQUENCE [LARGE SCALE GENOMIC DNA]</scope>
    <source>
        <strain evidence="5 6">DSM 14501</strain>
    </source>
</reference>
<dbReference type="InterPro" id="IPR000055">
    <property type="entry name" value="Restrct_endonuc_typeI_TRD"/>
</dbReference>
<feature type="domain" description="Type I restriction modification DNA specificity" evidence="4">
    <location>
        <begin position="2"/>
        <end position="178"/>
    </location>
</feature>
<dbReference type="InterPro" id="IPR052021">
    <property type="entry name" value="Type-I_RS_S_subunit"/>
</dbReference>
<dbReference type="SUPFAM" id="SSF116734">
    <property type="entry name" value="DNA methylase specificity domain"/>
    <property type="match status" value="2"/>
</dbReference>
<keyword evidence="6" id="KW-1185">Reference proteome</keyword>
<dbReference type="InterPro" id="IPR044946">
    <property type="entry name" value="Restrct_endonuc_typeI_TRD_sf"/>
</dbReference>
<dbReference type="RefSeq" id="WP_159429993.1">
    <property type="nucleotide sequence ID" value="NZ_FRAJ01000005.1"/>
</dbReference>
<evidence type="ECO:0000259" key="4">
    <source>
        <dbReference type="Pfam" id="PF01420"/>
    </source>
</evidence>
<dbReference type="GO" id="GO:0009307">
    <property type="term" value="P:DNA restriction-modification system"/>
    <property type="evidence" value="ECO:0007669"/>
    <property type="project" value="UniProtKB-KW"/>
</dbReference>
<dbReference type="PANTHER" id="PTHR30408:SF13">
    <property type="entry name" value="TYPE I RESTRICTION ENZYME HINDI SPECIFICITY SUBUNIT"/>
    <property type="match status" value="1"/>
</dbReference>
<feature type="domain" description="Type I restriction modification DNA specificity" evidence="4">
    <location>
        <begin position="217"/>
        <end position="369"/>
    </location>
</feature>
<dbReference type="EMBL" id="FRAJ01000005">
    <property type="protein sequence ID" value="SHJ90165.1"/>
    <property type="molecule type" value="Genomic_DNA"/>
</dbReference>
<evidence type="ECO:0000313" key="6">
    <source>
        <dbReference type="Proteomes" id="UP000184082"/>
    </source>
</evidence>
<sequence>MKYKICDICEINRENLSKNDRWEYINYLDTSNLNKGIINEIHYLVVGKDKVPSRAKRKVKENDILISTVRPNQKHYGILKKTVNNMIVSTGFAVLTPNSEIVTPEYLYRFLTQDGITNYLQAVAETSTSAYPSIKPSVIGELEIDLPPLEEQKAIVHILSTLDEKIEVNNKINKTIEKMAQAIFKHWFIDFEFPNENGEPYKSSGGEMVESELGMIPKGWEVIDLGKIIKFKKGKKPKEIKETFFQNYKKYLTIDVLNRNSTLYANSEKMIIADEFDTLMVMDGASSGTVYYGQNGIVASTLARVDIQDKTLGKDFIYYVLKYFEDDIKANTTGSAIPHTDKEYVYSIKICIPNDFEILERFNSIVRKLRETVINNEEESAKLSSIRDTLLPKLMSGEIRVPLDN</sequence>
<evidence type="ECO:0000256" key="2">
    <source>
        <dbReference type="ARBA" id="ARBA00022747"/>
    </source>
</evidence>
<keyword evidence="2" id="KW-0680">Restriction system</keyword>
<evidence type="ECO:0000313" key="5">
    <source>
        <dbReference type="EMBL" id="SHJ90165.1"/>
    </source>
</evidence>
<accession>A0A1M6N3A7</accession>
<dbReference type="Gene3D" id="3.90.220.20">
    <property type="entry name" value="DNA methylase specificity domains"/>
    <property type="match status" value="2"/>
</dbReference>
<protein>
    <submittedName>
        <fullName evidence="5">Type I restriction enzyme, S subunit</fullName>
    </submittedName>
</protein>
<gene>
    <name evidence="5" type="ORF">SAMN02745883_00777</name>
</gene>
<evidence type="ECO:0000256" key="1">
    <source>
        <dbReference type="ARBA" id="ARBA00010923"/>
    </source>
</evidence>
<organism evidence="5 6">
    <name type="scientific">Caminicella sporogenes DSM 14501</name>
    <dbReference type="NCBI Taxonomy" id="1121266"/>
    <lineage>
        <taxon>Bacteria</taxon>
        <taxon>Bacillati</taxon>
        <taxon>Bacillota</taxon>
        <taxon>Clostridia</taxon>
        <taxon>Peptostreptococcales</taxon>
        <taxon>Caminicellaceae</taxon>
        <taxon>Caminicella</taxon>
    </lineage>
</organism>
<dbReference type="GO" id="GO:0003677">
    <property type="term" value="F:DNA binding"/>
    <property type="evidence" value="ECO:0007669"/>
    <property type="project" value="UniProtKB-KW"/>
</dbReference>
<keyword evidence="3" id="KW-0238">DNA-binding</keyword>
<name>A0A1M6N3A7_9FIRM</name>
<proteinExistence type="inferred from homology"/>
<dbReference type="STRING" id="1121266.SAMN02745883_00777"/>
<dbReference type="Proteomes" id="UP000184082">
    <property type="component" value="Unassembled WGS sequence"/>
</dbReference>
<evidence type="ECO:0000256" key="3">
    <source>
        <dbReference type="ARBA" id="ARBA00023125"/>
    </source>
</evidence>
<dbReference type="Pfam" id="PF01420">
    <property type="entry name" value="Methylase_S"/>
    <property type="match status" value="2"/>
</dbReference>
<dbReference type="PANTHER" id="PTHR30408">
    <property type="entry name" value="TYPE-1 RESTRICTION ENZYME ECOKI SPECIFICITY PROTEIN"/>
    <property type="match status" value="1"/>
</dbReference>
<comment type="similarity">
    <text evidence="1">Belongs to the type-I restriction system S methylase family.</text>
</comment>
<dbReference type="AlphaFoldDB" id="A0A1M6N3A7"/>